<evidence type="ECO:0000256" key="1">
    <source>
        <dbReference type="ARBA" id="ARBA00001946"/>
    </source>
</evidence>
<comment type="catalytic activity">
    <reaction evidence="4">
        <text>2 GTP = 3',3'-c-di-GMP + 2 diphosphate</text>
        <dbReference type="Rhea" id="RHEA:24898"/>
        <dbReference type="ChEBI" id="CHEBI:33019"/>
        <dbReference type="ChEBI" id="CHEBI:37565"/>
        <dbReference type="ChEBI" id="CHEBI:58805"/>
        <dbReference type="EC" id="2.7.7.65"/>
    </reaction>
</comment>
<dbReference type="InterPro" id="IPR043128">
    <property type="entry name" value="Rev_trsase/Diguanyl_cyclase"/>
</dbReference>
<dbReference type="EC" id="2.7.7.65" evidence="3"/>
<gene>
    <name evidence="6" type="ORF">CXK94_20610</name>
</gene>
<dbReference type="InterPro" id="IPR029787">
    <property type="entry name" value="Nucleotide_cyclase"/>
</dbReference>
<dbReference type="Gene3D" id="3.30.70.270">
    <property type="match status" value="1"/>
</dbReference>
<dbReference type="GO" id="GO:0052621">
    <property type="term" value="F:diguanylate cyclase activity"/>
    <property type="evidence" value="ECO:0007669"/>
    <property type="project" value="UniProtKB-EC"/>
</dbReference>
<dbReference type="InterPro" id="IPR035965">
    <property type="entry name" value="PAS-like_dom_sf"/>
</dbReference>
<dbReference type="InterPro" id="IPR000160">
    <property type="entry name" value="GGDEF_dom"/>
</dbReference>
<dbReference type="PROSITE" id="PS50887">
    <property type="entry name" value="GGDEF"/>
    <property type="match status" value="1"/>
</dbReference>
<dbReference type="Gene3D" id="3.30.450.20">
    <property type="entry name" value="PAS domain"/>
    <property type="match status" value="1"/>
</dbReference>
<evidence type="ECO:0000256" key="4">
    <source>
        <dbReference type="ARBA" id="ARBA00034247"/>
    </source>
</evidence>
<comment type="subcellular location">
    <subcellularLocation>
        <location evidence="2">Cell inner membrane</location>
    </subcellularLocation>
</comment>
<dbReference type="PANTHER" id="PTHR45138">
    <property type="entry name" value="REGULATORY COMPONENTS OF SENSORY TRANSDUCTION SYSTEM"/>
    <property type="match status" value="1"/>
</dbReference>
<dbReference type="Pfam" id="PF00990">
    <property type="entry name" value="GGDEF"/>
    <property type="match status" value="1"/>
</dbReference>
<accession>A0A2N8SRY7</accession>
<dbReference type="CDD" id="cd01949">
    <property type="entry name" value="GGDEF"/>
    <property type="match status" value="1"/>
</dbReference>
<dbReference type="Proteomes" id="UP000236023">
    <property type="component" value="Unassembled WGS sequence"/>
</dbReference>
<dbReference type="AlphaFoldDB" id="A0A2N8SRY7"/>
<dbReference type="InterPro" id="IPR050469">
    <property type="entry name" value="Diguanylate_Cyclase"/>
</dbReference>
<protein>
    <recommendedName>
        <fullName evidence="3">diguanylate cyclase</fullName>
        <ecNumber evidence="3">2.7.7.65</ecNumber>
    </recommendedName>
</protein>
<dbReference type="GO" id="GO:0005886">
    <property type="term" value="C:plasma membrane"/>
    <property type="evidence" value="ECO:0007669"/>
    <property type="project" value="UniProtKB-SubCell"/>
</dbReference>
<evidence type="ECO:0000256" key="2">
    <source>
        <dbReference type="ARBA" id="ARBA00004533"/>
    </source>
</evidence>
<name>A0A2N8SRY7_STUST</name>
<dbReference type="GO" id="GO:0043709">
    <property type="term" value="P:cell adhesion involved in single-species biofilm formation"/>
    <property type="evidence" value="ECO:0007669"/>
    <property type="project" value="TreeGrafter"/>
</dbReference>
<dbReference type="GO" id="GO:1902201">
    <property type="term" value="P:negative regulation of bacterial-type flagellum-dependent cell motility"/>
    <property type="evidence" value="ECO:0007669"/>
    <property type="project" value="TreeGrafter"/>
</dbReference>
<dbReference type="SUPFAM" id="SSF55785">
    <property type="entry name" value="PYP-like sensor domain (PAS domain)"/>
    <property type="match status" value="1"/>
</dbReference>
<dbReference type="PANTHER" id="PTHR45138:SF9">
    <property type="entry name" value="DIGUANYLATE CYCLASE DGCM-RELATED"/>
    <property type="match status" value="1"/>
</dbReference>
<dbReference type="NCBIfam" id="TIGR00254">
    <property type="entry name" value="GGDEF"/>
    <property type="match status" value="1"/>
</dbReference>
<dbReference type="FunFam" id="3.30.70.270:FF:000001">
    <property type="entry name" value="Diguanylate cyclase domain protein"/>
    <property type="match status" value="1"/>
</dbReference>
<evidence type="ECO:0000313" key="6">
    <source>
        <dbReference type="EMBL" id="PNG05242.1"/>
    </source>
</evidence>
<comment type="cofactor">
    <cofactor evidence="1">
        <name>Mg(2+)</name>
        <dbReference type="ChEBI" id="CHEBI:18420"/>
    </cofactor>
</comment>
<evidence type="ECO:0000259" key="5">
    <source>
        <dbReference type="PROSITE" id="PS50887"/>
    </source>
</evidence>
<dbReference type="SUPFAM" id="SSF55073">
    <property type="entry name" value="Nucleotide cyclase"/>
    <property type="match status" value="1"/>
</dbReference>
<dbReference type="SMART" id="SM00267">
    <property type="entry name" value="GGDEF"/>
    <property type="match status" value="1"/>
</dbReference>
<proteinExistence type="predicted"/>
<feature type="domain" description="GGDEF" evidence="5">
    <location>
        <begin position="142"/>
        <end position="273"/>
    </location>
</feature>
<sequence length="273" mass="30832">MQTYELLYLNEYGRAIWGQYQGKTCWQLLQAEQQGPCRFCSNARLVDPVGRPAGVHVWEFQNTANGNWYQCRDQAIPWTDGRLVRLEIATDITERKRMEQQLHLAVSRAEALARTDELTGLNNRRAFFELGERAFRHDRRARSMAVVMFDIDHFKRVNDTYGHAAGDRLLRAVADALQPQVREQDIFGRLGGEEFALVLADADLRQALAIAERLRLEIEAVAVADGDRSVRCTASFGVSACSDASRSLDALLSEADQALFCAKREGRNRVVQG</sequence>
<organism evidence="6 7">
    <name type="scientific">Stutzerimonas stutzeri</name>
    <name type="common">Pseudomonas stutzeri</name>
    <dbReference type="NCBI Taxonomy" id="316"/>
    <lineage>
        <taxon>Bacteria</taxon>
        <taxon>Pseudomonadati</taxon>
        <taxon>Pseudomonadota</taxon>
        <taxon>Gammaproteobacteria</taxon>
        <taxon>Pseudomonadales</taxon>
        <taxon>Pseudomonadaceae</taxon>
        <taxon>Stutzerimonas</taxon>
    </lineage>
</organism>
<evidence type="ECO:0000256" key="3">
    <source>
        <dbReference type="ARBA" id="ARBA00012528"/>
    </source>
</evidence>
<dbReference type="EMBL" id="POUT01000017">
    <property type="protein sequence ID" value="PNG05242.1"/>
    <property type="molecule type" value="Genomic_DNA"/>
</dbReference>
<reference evidence="6 7" key="1">
    <citation type="submission" date="2018-01" db="EMBL/GenBank/DDBJ databases">
        <title>Denitrification phenotypes of diverse strains of Pseudomonas stutzeri.</title>
        <authorList>
            <person name="Milligan D.A."/>
            <person name="Bergaust L."/>
            <person name="Bakken L.R."/>
            <person name="Frostegard A."/>
        </authorList>
    </citation>
    <scope>NUCLEOTIDE SEQUENCE [LARGE SCALE GENOMIC DNA]</scope>
    <source>
        <strain evidence="6 7">24a75</strain>
    </source>
</reference>
<comment type="caution">
    <text evidence="6">The sequence shown here is derived from an EMBL/GenBank/DDBJ whole genome shotgun (WGS) entry which is preliminary data.</text>
</comment>
<evidence type="ECO:0000313" key="7">
    <source>
        <dbReference type="Proteomes" id="UP000236023"/>
    </source>
</evidence>